<feature type="transmembrane region" description="Helical" evidence="20">
    <location>
        <begin position="836"/>
        <end position="860"/>
    </location>
</feature>
<dbReference type="KEGG" id="hro:HELRODRAFT_72786"/>
<dbReference type="Gene3D" id="2.60.40.2030">
    <property type="match status" value="2"/>
</dbReference>
<keyword evidence="9" id="KW-0732">Signal</keyword>
<evidence type="ECO:0000256" key="19">
    <source>
        <dbReference type="ARBA" id="ARBA00033667"/>
    </source>
</evidence>
<comment type="subcellular location">
    <subcellularLocation>
        <location evidence="1">Cell membrane</location>
        <topology evidence="1">Multi-pass membrane protein</topology>
    </subcellularLocation>
</comment>
<dbReference type="Pfam" id="PF16494">
    <property type="entry name" value="Na_Ca_ex_C"/>
    <property type="match status" value="1"/>
</dbReference>
<keyword evidence="8" id="KW-0479">Metal-binding</keyword>
<sequence length="864" mass="97125">MNSTLPAFDNITTTTTNNPLVGYIDLTDYPCSDKGLLLPLVCEYTWPHWCRVIIYTVGLVWCFLGVAIVADIFMCSIEKITSHVRKIKVASEDAESGYEEIEIWNDTVANLTLMALGSSAPEILLACIEIVGKGFVAGDLGPGTIVGSAAFNLFCITGICVAVIPKNEVRRIDGIKVFGLTSLFSLFAYIWLVIVLILITPNEIELWEAILTFSFFPIMVVLAYLTDKNCFKKSTEVEAEETVDEEKGVSYGKQTCFYILFVSIIIIWLQGEIKIKKIKFENILFLHELNEIHANLTEDELLKLATMKFADEQPKNRLWYRINATKQLGGNPKLIPGANSRMGQVRNSELNLNLRSPLYQKKAILELATSQCAILERDKKVTITVYRYGNMSNTVRCRLETIDGTAEAVKDYIPIKQEMVFEPNETEKSIDIIIIDDDEWEPDEVFFVKLSLDPNIIQDAMLGSKAIEEITILNDDEPGVFEFEKPSFVFKETVGFAEIPVMRRNGADGKVIVQWITEDITAIEGRDYKGREGSLMFESGEIKKNLEILIFNDKCQIQSDNFSSELLFCTLGDQSSSIQMCEKKYLYLEPLFFKFLHCLKEIELQILFNNNSQWEFDSMMNRLLTSANVNIDTMRVETVTWGEQFRNAMNVNGGDLEGASSLDYFMHFLTFGWKLLFAFIPPTHFWKGWLSFFVSLIAIGLLTTIIGDLAAIFGCLVGLKDSVTAITFVALGTSLPDLFASKQAATMEKTADNAIGNVTGSNSVNVFLGLGLPWVLASVYWRIKEKPFEVQAGSLSFSVVIYVVLAIICLVGLMVRRYNKFLGKAELGGPTCQKTVTAVLFICMWIIYALLSSLQAYGYIKGYW</sequence>
<evidence type="ECO:0000256" key="7">
    <source>
        <dbReference type="ARBA" id="ARBA00022692"/>
    </source>
</evidence>
<accession>T1G156</accession>
<dbReference type="EnsemblMetazoa" id="HelroT72786">
    <property type="protein sequence ID" value="HelroP72786"/>
    <property type="gene ID" value="HelroG72786"/>
</dbReference>
<dbReference type="InterPro" id="IPR032452">
    <property type="entry name" value="Na_Ca_Ex_C-exten"/>
</dbReference>
<dbReference type="SUPFAM" id="SSF141072">
    <property type="entry name" value="CalX-like"/>
    <property type="match status" value="2"/>
</dbReference>
<dbReference type="STRING" id="6412.T1G156"/>
<dbReference type="InterPro" id="IPR051171">
    <property type="entry name" value="CaCA"/>
</dbReference>
<dbReference type="GO" id="GO:0098703">
    <property type="term" value="P:calcium ion import across plasma membrane"/>
    <property type="evidence" value="ECO:0000318"/>
    <property type="project" value="GO_Central"/>
</dbReference>
<gene>
    <name evidence="23" type="primary">20214804</name>
    <name evidence="22" type="ORF">HELRODRAFT_72786</name>
</gene>
<evidence type="ECO:0000259" key="21">
    <source>
        <dbReference type="SMART" id="SM00237"/>
    </source>
</evidence>
<keyword evidence="5" id="KW-1003">Cell membrane</keyword>
<keyword evidence="14" id="KW-0915">Sodium</keyword>
<dbReference type="eggNOG" id="KOG1306">
    <property type="taxonomic scope" value="Eukaryota"/>
</dbReference>
<dbReference type="SMART" id="SM00237">
    <property type="entry name" value="Calx_beta"/>
    <property type="match status" value="2"/>
</dbReference>
<dbReference type="InterPro" id="IPR038081">
    <property type="entry name" value="CalX-like_sf"/>
</dbReference>
<keyword evidence="10" id="KW-0677">Repeat</keyword>
<dbReference type="GO" id="GO:0007154">
    <property type="term" value="P:cell communication"/>
    <property type="evidence" value="ECO:0007669"/>
    <property type="project" value="InterPro"/>
</dbReference>
<feature type="transmembrane region" description="Helical" evidence="20">
    <location>
        <begin position="725"/>
        <end position="741"/>
    </location>
</feature>
<reference evidence="24" key="1">
    <citation type="submission" date="2012-12" db="EMBL/GenBank/DDBJ databases">
        <authorList>
            <person name="Hellsten U."/>
            <person name="Grimwood J."/>
            <person name="Chapman J.A."/>
            <person name="Shapiro H."/>
            <person name="Aerts A."/>
            <person name="Otillar R.P."/>
            <person name="Terry A.Y."/>
            <person name="Boore J.L."/>
            <person name="Simakov O."/>
            <person name="Marletaz F."/>
            <person name="Cho S.-J."/>
            <person name="Edsinger-Gonzales E."/>
            <person name="Havlak P."/>
            <person name="Kuo D.-H."/>
            <person name="Larsson T."/>
            <person name="Lv J."/>
            <person name="Arendt D."/>
            <person name="Savage R."/>
            <person name="Osoegawa K."/>
            <person name="de Jong P."/>
            <person name="Lindberg D.R."/>
            <person name="Seaver E.C."/>
            <person name="Weisblat D.A."/>
            <person name="Putnam N.H."/>
            <person name="Grigoriev I.V."/>
            <person name="Rokhsar D.S."/>
        </authorList>
    </citation>
    <scope>NUCLEOTIDE SEQUENCE</scope>
</reference>
<evidence type="ECO:0000256" key="5">
    <source>
        <dbReference type="ARBA" id="ARBA00022475"/>
    </source>
</evidence>
<dbReference type="EMBL" id="KB095905">
    <property type="protein sequence ID" value="ESO09920.1"/>
    <property type="molecule type" value="Genomic_DNA"/>
</dbReference>
<dbReference type="InterPro" id="IPR004837">
    <property type="entry name" value="NaCa_Exmemb"/>
</dbReference>
<evidence type="ECO:0000256" key="9">
    <source>
        <dbReference type="ARBA" id="ARBA00022729"/>
    </source>
</evidence>
<evidence type="ECO:0000256" key="18">
    <source>
        <dbReference type="ARBA" id="ARBA00023201"/>
    </source>
</evidence>
<dbReference type="NCBIfam" id="TIGR00845">
    <property type="entry name" value="caca"/>
    <property type="match status" value="1"/>
</dbReference>
<keyword evidence="11" id="KW-0106">Calcium</keyword>
<evidence type="ECO:0000256" key="16">
    <source>
        <dbReference type="ARBA" id="ARBA00023136"/>
    </source>
</evidence>
<dbReference type="OMA" id="CMVGLKD"/>
<proteinExistence type="inferred from homology"/>
<dbReference type="HOGENOM" id="CLU_012872_1_0_1"/>
<evidence type="ECO:0000256" key="17">
    <source>
        <dbReference type="ARBA" id="ARBA00023180"/>
    </source>
</evidence>
<keyword evidence="17" id="KW-0325">Glycoprotein</keyword>
<evidence type="ECO:0000256" key="13">
    <source>
        <dbReference type="ARBA" id="ARBA00022989"/>
    </source>
</evidence>
<name>T1G156_HELRO</name>
<evidence type="ECO:0000313" key="23">
    <source>
        <dbReference type="EnsemblMetazoa" id="HelroP72786"/>
    </source>
</evidence>
<evidence type="ECO:0000256" key="3">
    <source>
        <dbReference type="ARBA" id="ARBA00022448"/>
    </source>
</evidence>
<evidence type="ECO:0000256" key="2">
    <source>
        <dbReference type="ARBA" id="ARBA00007489"/>
    </source>
</evidence>
<evidence type="ECO:0000256" key="1">
    <source>
        <dbReference type="ARBA" id="ARBA00004651"/>
    </source>
</evidence>
<dbReference type="PRINTS" id="PR01259">
    <property type="entry name" value="NACAEXCHNGR"/>
</dbReference>
<keyword evidence="12" id="KW-0112">Calmodulin-binding</keyword>
<feature type="domain" description="Calx-beta" evidence="21">
    <location>
        <begin position="468"/>
        <end position="567"/>
    </location>
</feature>
<comment type="catalytic activity">
    <reaction evidence="19">
        <text>Ca(2+)(in) + 3 Na(+)(out) = Ca(2+)(out) + 3 Na(+)(in)</text>
        <dbReference type="Rhea" id="RHEA:69955"/>
        <dbReference type="ChEBI" id="CHEBI:29101"/>
        <dbReference type="ChEBI" id="CHEBI:29108"/>
    </reaction>
</comment>
<dbReference type="GO" id="GO:0005432">
    <property type="term" value="F:calcium:sodium antiporter activity"/>
    <property type="evidence" value="ECO:0000318"/>
    <property type="project" value="GO_Central"/>
</dbReference>
<feature type="transmembrane region" description="Helical" evidence="20">
    <location>
        <begin position="795"/>
        <end position="815"/>
    </location>
</feature>
<evidence type="ECO:0000256" key="12">
    <source>
        <dbReference type="ARBA" id="ARBA00022860"/>
    </source>
</evidence>
<feature type="transmembrane region" description="Helical" evidence="20">
    <location>
        <begin position="53"/>
        <end position="77"/>
    </location>
</feature>
<dbReference type="OrthoDB" id="418484at2759"/>
<keyword evidence="4" id="KW-0050">Antiport</keyword>
<dbReference type="GO" id="GO:0005516">
    <property type="term" value="F:calmodulin binding"/>
    <property type="evidence" value="ECO:0007669"/>
    <property type="project" value="UniProtKB-KW"/>
</dbReference>
<evidence type="ECO:0000256" key="11">
    <source>
        <dbReference type="ARBA" id="ARBA00022837"/>
    </source>
</evidence>
<feature type="transmembrane region" description="Helical" evidence="20">
    <location>
        <begin position="692"/>
        <end position="719"/>
    </location>
</feature>
<feature type="domain" description="Calx-beta" evidence="21">
    <location>
        <begin position="354"/>
        <end position="451"/>
    </location>
</feature>
<keyword evidence="15" id="KW-0406">Ion transport</keyword>
<evidence type="ECO:0000256" key="14">
    <source>
        <dbReference type="ARBA" id="ARBA00023053"/>
    </source>
</evidence>
<feature type="transmembrane region" description="Helical" evidence="20">
    <location>
        <begin position="762"/>
        <end position="783"/>
    </location>
</feature>
<dbReference type="Pfam" id="PF01699">
    <property type="entry name" value="Na_Ca_ex"/>
    <property type="match status" value="2"/>
</dbReference>
<dbReference type="InterPro" id="IPR004836">
    <property type="entry name" value="Na_Ca_Ex"/>
</dbReference>
<protein>
    <recommendedName>
        <fullName evidence="21">Calx-beta domain-containing protein</fullName>
    </recommendedName>
</protein>
<feature type="transmembrane region" description="Helical" evidence="20">
    <location>
        <begin position="255"/>
        <end position="271"/>
    </location>
</feature>
<keyword evidence="3" id="KW-0813">Transport</keyword>
<feature type="transmembrane region" description="Helical" evidence="20">
    <location>
        <begin position="177"/>
        <end position="200"/>
    </location>
</feature>
<evidence type="ECO:0000256" key="15">
    <source>
        <dbReference type="ARBA" id="ARBA00023065"/>
    </source>
</evidence>
<dbReference type="GO" id="GO:0030424">
    <property type="term" value="C:axon"/>
    <property type="evidence" value="ECO:0000318"/>
    <property type="project" value="GO_Central"/>
</dbReference>
<evidence type="ECO:0000256" key="6">
    <source>
        <dbReference type="ARBA" id="ARBA00022568"/>
    </source>
</evidence>
<feature type="transmembrane region" description="Helical" evidence="20">
    <location>
        <begin position="664"/>
        <end position="680"/>
    </location>
</feature>
<keyword evidence="24" id="KW-1185">Reference proteome</keyword>
<dbReference type="InterPro" id="IPR044880">
    <property type="entry name" value="NCX_ion-bd_dom_sf"/>
</dbReference>
<dbReference type="GeneID" id="20214804"/>
<evidence type="ECO:0000256" key="10">
    <source>
        <dbReference type="ARBA" id="ARBA00022737"/>
    </source>
</evidence>
<dbReference type="InterPro" id="IPR003644">
    <property type="entry name" value="Calx_beta"/>
</dbReference>
<keyword evidence="6" id="KW-0109">Calcium transport</keyword>
<dbReference type="GO" id="GO:0042383">
    <property type="term" value="C:sarcolemma"/>
    <property type="evidence" value="ECO:0000318"/>
    <property type="project" value="GO_Central"/>
</dbReference>
<dbReference type="Gene3D" id="1.20.1420.30">
    <property type="entry name" value="NCX, central ion-binding region"/>
    <property type="match status" value="2"/>
</dbReference>
<evidence type="ECO:0000256" key="8">
    <source>
        <dbReference type="ARBA" id="ARBA00022723"/>
    </source>
</evidence>
<keyword evidence="18" id="KW-0739">Sodium transport</keyword>
<evidence type="ECO:0000256" key="20">
    <source>
        <dbReference type="SAM" id="Phobius"/>
    </source>
</evidence>
<keyword evidence="16 20" id="KW-0472">Membrane</keyword>
<dbReference type="CTD" id="20214804"/>
<dbReference type="RefSeq" id="XP_009011734.1">
    <property type="nucleotide sequence ID" value="XM_009013486.1"/>
</dbReference>
<dbReference type="FunCoup" id="T1G156">
    <property type="interactions" value="165"/>
</dbReference>
<evidence type="ECO:0000256" key="4">
    <source>
        <dbReference type="ARBA" id="ARBA00022449"/>
    </source>
</evidence>
<dbReference type="InParanoid" id="T1G156"/>
<dbReference type="PANTHER" id="PTHR11878">
    <property type="entry name" value="SODIUM/CALCIUM EXCHANGER"/>
    <property type="match status" value="1"/>
</dbReference>
<keyword evidence="13 20" id="KW-1133">Transmembrane helix</keyword>
<dbReference type="Proteomes" id="UP000015101">
    <property type="component" value="Unassembled WGS sequence"/>
</dbReference>
<keyword evidence="7 20" id="KW-0812">Transmembrane</keyword>
<dbReference type="GO" id="GO:0098794">
    <property type="term" value="C:postsynapse"/>
    <property type="evidence" value="ECO:0000318"/>
    <property type="project" value="GO_Central"/>
</dbReference>
<feature type="transmembrane region" description="Helical" evidence="20">
    <location>
        <begin position="206"/>
        <end position="225"/>
    </location>
</feature>
<dbReference type="EMBL" id="AMQM01002837">
    <property type="status" value="NOT_ANNOTATED_CDS"/>
    <property type="molecule type" value="Genomic_DNA"/>
</dbReference>
<dbReference type="Pfam" id="PF03160">
    <property type="entry name" value="Calx-beta"/>
    <property type="match status" value="1"/>
</dbReference>
<dbReference type="AlphaFoldDB" id="T1G156"/>
<evidence type="ECO:0000313" key="22">
    <source>
        <dbReference type="EMBL" id="ESO09920.1"/>
    </source>
</evidence>
<comment type="similarity">
    <text evidence="2">Belongs to the Ca(2+):cation antiporter (CaCA) (TC 2.A.19) family. SLC8 subfamily.</text>
</comment>
<organism evidence="23 24">
    <name type="scientific">Helobdella robusta</name>
    <name type="common">Californian leech</name>
    <dbReference type="NCBI Taxonomy" id="6412"/>
    <lineage>
        <taxon>Eukaryota</taxon>
        <taxon>Metazoa</taxon>
        <taxon>Spiralia</taxon>
        <taxon>Lophotrochozoa</taxon>
        <taxon>Annelida</taxon>
        <taxon>Clitellata</taxon>
        <taxon>Hirudinea</taxon>
        <taxon>Rhynchobdellida</taxon>
        <taxon>Glossiphoniidae</taxon>
        <taxon>Helobdella</taxon>
    </lineage>
</organism>
<evidence type="ECO:0000313" key="24">
    <source>
        <dbReference type="Proteomes" id="UP000015101"/>
    </source>
</evidence>
<dbReference type="GO" id="GO:0035725">
    <property type="term" value="P:sodium ion transmembrane transport"/>
    <property type="evidence" value="ECO:0000318"/>
    <property type="project" value="GO_Central"/>
</dbReference>
<dbReference type="PANTHER" id="PTHR11878:SF76">
    <property type="entry name" value="CALX-BETA DOMAIN-CONTAINING PROTEIN"/>
    <property type="match status" value="1"/>
</dbReference>
<feature type="transmembrane region" description="Helical" evidence="20">
    <location>
        <begin position="144"/>
        <end position="165"/>
    </location>
</feature>
<dbReference type="GO" id="GO:0046872">
    <property type="term" value="F:metal ion binding"/>
    <property type="evidence" value="ECO:0007669"/>
    <property type="project" value="UniProtKB-KW"/>
</dbReference>
<reference evidence="23" key="3">
    <citation type="submission" date="2015-06" db="UniProtKB">
        <authorList>
            <consortium name="EnsemblMetazoa"/>
        </authorList>
    </citation>
    <scope>IDENTIFICATION</scope>
</reference>
<reference evidence="22 24" key="2">
    <citation type="journal article" date="2013" name="Nature">
        <title>Insights into bilaterian evolution from three spiralian genomes.</title>
        <authorList>
            <person name="Simakov O."/>
            <person name="Marletaz F."/>
            <person name="Cho S.J."/>
            <person name="Edsinger-Gonzales E."/>
            <person name="Havlak P."/>
            <person name="Hellsten U."/>
            <person name="Kuo D.H."/>
            <person name="Larsson T."/>
            <person name="Lv J."/>
            <person name="Arendt D."/>
            <person name="Savage R."/>
            <person name="Osoegawa K."/>
            <person name="de Jong P."/>
            <person name="Grimwood J."/>
            <person name="Chapman J.A."/>
            <person name="Shapiro H."/>
            <person name="Aerts A."/>
            <person name="Otillar R.P."/>
            <person name="Terry A.Y."/>
            <person name="Boore J.L."/>
            <person name="Grigoriev I.V."/>
            <person name="Lindberg D.R."/>
            <person name="Seaver E.C."/>
            <person name="Weisblat D.A."/>
            <person name="Putnam N.H."/>
            <person name="Rokhsar D.S."/>
        </authorList>
    </citation>
    <scope>NUCLEOTIDE SEQUENCE</scope>
</reference>